<dbReference type="EMBL" id="CP147711">
    <property type="protein sequence ID" value="WXC83350.1"/>
    <property type="molecule type" value="Genomic_DNA"/>
</dbReference>
<name>A0A973W3M8_9BRAD</name>
<dbReference type="AlphaFoldDB" id="A0A973W3M8"/>
<gene>
    <name evidence="2" type="ORF">HAP48_028495</name>
    <name evidence="3" type="ORF">WDK88_18115</name>
</gene>
<proteinExistence type="predicted"/>
<dbReference type="Proteomes" id="UP001432046">
    <property type="component" value="Chromosome"/>
</dbReference>
<accession>A0A973W3M8</accession>
<reference evidence="3" key="3">
    <citation type="submission" date="2024-03" db="EMBL/GenBank/DDBJ databases">
        <authorList>
            <person name="Bromfield E.S.P."/>
            <person name="Cloutier S."/>
        </authorList>
    </citation>
    <scope>NUCLEOTIDE SEQUENCE</scope>
    <source>
        <strain evidence="3">5S5</strain>
    </source>
</reference>
<evidence type="ECO:0000313" key="4">
    <source>
        <dbReference type="Proteomes" id="UP001432046"/>
    </source>
</evidence>
<feature type="compositionally biased region" description="Low complexity" evidence="1">
    <location>
        <begin position="35"/>
        <end position="50"/>
    </location>
</feature>
<dbReference type="RefSeq" id="WP_166202867.1">
    <property type="nucleotide sequence ID" value="NZ_CP088285.1"/>
</dbReference>
<evidence type="ECO:0000313" key="2">
    <source>
        <dbReference type="EMBL" id="NVI46832.1"/>
    </source>
</evidence>
<feature type="region of interest" description="Disordered" evidence="1">
    <location>
        <begin position="22"/>
        <end position="54"/>
    </location>
</feature>
<evidence type="ECO:0000256" key="1">
    <source>
        <dbReference type="SAM" id="MobiDB-lite"/>
    </source>
</evidence>
<protein>
    <submittedName>
        <fullName evidence="2">Uncharacterized protein</fullName>
    </submittedName>
</protein>
<organism evidence="2">
    <name type="scientific">Bradyrhizobium septentrionale</name>
    <dbReference type="NCBI Taxonomy" id="1404411"/>
    <lineage>
        <taxon>Bacteria</taxon>
        <taxon>Pseudomonadati</taxon>
        <taxon>Pseudomonadota</taxon>
        <taxon>Alphaproteobacteria</taxon>
        <taxon>Hyphomicrobiales</taxon>
        <taxon>Nitrobacteraceae</taxon>
        <taxon>Bradyrhizobium</taxon>
    </lineage>
</organism>
<reference evidence="3" key="2">
    <citation type="journal article" date="2021" name="Int. J. Syst. Evol. Microbiol.">
        <title>Bradyrhizobium septentrionale sp. nov. (sv. septentrionale) and Bradyrhizobium quebecense sp. nov. (sv. septentrionale) associated with legumes native to Canada possess rearranged symbiosis genes and numerous insertion sequences.</title>
        <authorList>
            <person name="Bromfield E.S.P."/>
            <person name="Cloutier S."/>
        </authorList>
    </citation>
    <scope>NUCLEOTIDE SEQUENCE</scope>
    <source>
        <strain evidence="3">5S5</strain>
    </source>
</reference>
<keyword evidence="4" id="KW-1185">Reference proteome</keyword>
<reference evidence="2" key="1">
    <citation type="submission" date="2020-06" db="EMBL/GenBank/DDBJ databases">
        <title>Whole Genome Sequence of Bradyrhizobium sp. Strain 1S1.</title>
        <authorList>
            <person name="Bromfield E.S.P."/>
            <person name="Cloutier S."/>
        </authorList>
    </citation>
    <scope>NUCLEOTIDE SEQUENCE [LARGE SCALE GENOMIC DNA]</scope>
    <source>
        <strain evidence="2">1S1</strain>
    </source>
</reference>
<dbReference type="EMBL" id="JAAOLE020000001">
    <property type="protein sequence ID" value="NVI46832.1"/>
    <property type="molecule type" value="Genomic_DNA"/>
</dbReference>
<evidence type="ECO:0000313" key="3">
    <source>
        <dbReference type="EMBL" id="WXC83350.1"/>
    </source>
</evidence>
<sequence length="184" mass="19478">MKWMKERDLLIAQTMAFVESVKGKQPDAGMPAPAPRTSAPPAAQQTATPPAVAPAPAAPALAAAAEALAEAIATFDIKPKPAAETRPAVVPPPLPVPTVIEGLLPAPPPLAVTVVEVPPPPAQPPQFAKLDISGDFGSEVRERVANFRAQQQRFLREREEYCTTTMAKVRAAIRDNSELPRSGK</sequence>